<dbReference type="STRING" id="1123402.SAMN02583745_00626"/>
<keyword evidence="3" id="KW-1185">Reference proteome</keyword>
<dbReference type="SUPFAM" id="SSF142433">
    <property type="entry name" value="CinA-like"/>
    <property type="match status" value="1"/>
</dbReference>
<organism evidence="2 3">
    <name type="scientific">Thorsellia anophelis DSM 18579</name>
    <dbReference type="NCBI Taxonomy" id="1123402"/>
    <lineage>
        <taxon>Bacteria</taxon>
        <taxon>Pseudomonadati</taxon>
        <taxon>Pseudomonadota</taxon>
        <taxon>Gammaproteobacteria</taxon>
        <taxon>Enterobacterales</taxon>
        <taxon>Thorselliaceae</taxon>
        <taxon>Thorsellia</taxon>
    </lineage>
</organism>
<evidence type="ECO:0000313" key="2">
    <source>
        <dbReference type="EMBL" id="SES83309.1"/>
    </source>
</evidence>
<proteinExistence type="predicted"/>
<accession>A0A1H9ZNK6</accession>
<sequence>MSFQDFHHEITASSLDLGGKLNELGLIITTAESCTGGMLAGYITAISGSSAYYHQGWVTYSNSAKIENLGVSKDNLTQFGAVSEQVAADMAKGALVNSHANIAISITGIAGPEGGSLEKPVGTVFFGFAFNKIDTESVLRCDVIKQVFKGNREDVRLQACLYAINYILGKI</sequence>
<dbReference type="RefSeq" id="WP_093317757.1">
    <property type="nucleotide sequence ID" value="NZ_FOHV01000004.1"/>
</dbReference>
<dbReference type="OrthoDB" id="9801454at2"/>
<dbReference type="InterPro" id="IPR036653">
    <property type="entry name" value="CinA-like_C"/>
</dbReference>
<dbReference type="EMBL" id="FOHV01000004">
    <property type="protein sequence ID" value="SES83309.1"/>
    <property type="molecule type" value="Genomic_DNA"/>
</dbReference>
<feature type="domain" description="CinA C-terminal" evidence="1">
    <location>
        <begin position="17"/>
        <end position="168"/>
    </location>
</feature>
<dbReference type="Pfam" id="PF02464">
    <property type="entry name" value="CinA"/>
    <property type="match status" value="1"/>
</dbReference>
<dbReference type="Gene3D" id="3.90.950.20">
    <property type="entry name" value="CinA-like"/>
    <property type="match status" value="1"/>
</dbReference>
<dbReference type="AlphaFoldDB" id="A0A1H9ZNK6"/>
<protein>
    <submittedName>
        <fullName evidence="2">Nicotinamide-nucleotide amidase</fullName>
    </submittedName>
</protein>
<evidence type="ECO:0000313" key="3">
    <source>
        <dbReference type="Proteomes" id="UP000242642"/>
    </source>
</evidence>
<evidence type="ECO:0000259" key="1">
    <source>
        <dbReference type="Pfam" id="PF02464"/>
    </source>
</evidence>
<reference evidence="3" key="1">
    <citation type="submission" date="2016-10" db="EMBL/GenBank/DDBJ databases">
        <authorList>
            <person name="Varghese N."/>
            <person name="Submissions S."/>
        </authorList>
    </citation>
    <scope>NUCLEOTIDE SEQUENCE [LARGE SCALE GENOMIC DNA]</scope>
    <source>
        <strain evidence="3">DSM 18579</strain>
    </source>
</reference>
<gene>
    <name evidence="2" type="ORF">SAMN02583745_00626</name>
</gene>
<dbReference type="NCBIfam" id="TIGR00199">
    <property type="entry name" value="PncC_domain"/>
    <property type="match status" value="1"/>
</dbReference>
<dbReference type="Proteomes" id="UP000242642">
    <property type="component" value="Unassembled WGS sequence"/>
</dbReference>
<name>A0A1H9ZNK6_9GAMM</name>
<dbReference type="InterPro" id="IPR008136">
    <property type="entry name" value="CinA_C"/>
</dbReference>